<dbReference type="InterPro" id="IPR003598">
    <property type="entry name" value="Ig_sub2"/>
</dbReference>
<evidence type="ECO:0000256" key="4">
    <source>
        <dbReference type="ARBA" id="ARBA00023319"/>
    </source>
</evidence>
<keyword evidence="9" id="KW-1185">Reference proteome</keyword>
<keyword evidence="6" id="KW-0812">Transmembrane</keyword>
<evidence type="ECO:0000256" key="1">
    <source>
        <dbReference type="ARBA" id="ARBA00022729"/>
    </source>
</evidence>
<dbReference type="PANTHER" id="PTHR44337:SF8">
    <property type="entry name" value="IMMUNOGLOBULIN SUBTYPE DOMAIN-CONTAINING PROTEIN"/>
    <property type="match status" value="1"/>
</dbReference>
<proteinExistence type="predicted"/>
<evidence type="ECO:0000256" key="2">
    <source>
        <dbReference type="ARBA" id="ARBA00023157"/>
    </source>
</evidence>
<evidence type="ECO:0000256" key="7">
    <source>
        <dbReference type="SAM" id="SignalP"/>
    </source>
</evidence>
<dbReference type="OrthoDB" id="5985926at2759"/>
<dbReference type="Gene3D" id="2.60.40.10">
    <property type="entry name" value="Immunoglobulins"/>
    <property type="match status" value="2"/>
</dbReference>
<name>A0A7D9DLL2_PARCT</name>
<keyword evidence="2" id="KW-1015">Disulfide bond</keyword>
<dbReference type="InterPro" id="IPR052598">
    <property type="entry name" value="IgSF_CEA-related"/>
</dbReference>
<feature type="signal peptide" evidence="7">
    <location>
        <begin position="1"/>
        <end position="22"/>
    </location>
</feature>
<evidence type="ECO:0000313" key="9">
    <source>
        <dbReference type="Proteomes" id="UP001152795"/>
    </source>
</evidence>
<feature type="region of interest" description="Disordered" evidence="5">
    <location>
        <begin position="337"/>
        <end position="367"/>
    </location>
</feature>
<reference evidence="8" key="1">
    <citation type="submission" date="2020-04" db="EMBL/GenBank/DDBJ databases">
        <authorList>
            <person name="Alioto T."/>
            <person name="Alioto T."/>
            <person name="Gomez Garrido J."/>
        </authorList>
    </citation>
    <scope>NUCLEOTIDE SEQUENCE</scope>
    <source>
        <strain evidence="8">A484AB</strain>
    </source>
</reference>
<keyword evidence="4" id="KW-0393">Immunoglobulin domain</keyword>
<dbReference type="Pfam" id="PF13927">
    <property type="entry name" value="Ig_3"/>
    <property type="match status" value="1"/>
</dbReference>
<dbReference type="CDD" id="cd00096">
    <property type="entry name" value="Ig"/>
    <property type="match status" value="1"/>
</dbReference>
<dbReference type="AlphaFoldDB" id="A0A7D9DLL2"/>
<keyword evidence="1 7" id="KW-0732">Signal</keyword>
<evidence type="ECO:0000256" key="6">
    <source>
        <dbReference type="SAM" id="Phobius"/>
    </source>
</evidence>
<dbReference type="Proteomes" id="UP001152795">
    <property type="component" value="Unassembled WGS sequence"/>
</dbReference>
<dbReference type="SUPFAM" id="SSF48726">
    <property type="entry name" value="Immunoglobulin"/>
    <property type="match status" value="2"/>
</dbReference>
<keyword evidence="6" id="KW-1133">Transmembrane helix</keyword>
<dbReference type="InterPro" id="IPR003599">
    <property type="entry name" value="Ig_sub"/>
</dbReference>
<dbReference type="InterPro" id="IPR007110">
    <property type="entry name" value="Ig-like_dom"/>
</dbReference>
<gene>
    <name evidence="8" type="ORF">PACLA_8A014683</name>
</gene>
<sequence length="367" mass="40779">MTTLIFAILFGLNFLLFSPCEGQVTVIPNDDTFVAAPGEDVEITWTISGIQSSQLRVTPALTINCSSYITLRQSDYFACECKGQGGNPLANVTWYKGSVPIVTGKEIGILRLPNVDKDDNGTYRCEAKSHEKAKNETTIELIVNYQPEEPYFKENVDIGKTFAITCESNGHPSPSYTIIHNDTKIVSTERTYTIDVVQYSDAGLYKCIAENKLGNSSTIYYLAVLDQLINPTTGITTQTFSTTENSRSANTAVNKEDDETTVVVWHVVVSLVSGIIIGILLSYIVSCSRHKFRSRKPQSNPEPKTTEVDATYQELDLSKMNTEDNYQSLRVNAASYDAGHRARNDDDSTYTELSKTRDVEDNYQSLT</sequence>
<dbReference type="EMBL" id="CACRXK020000974">
    <property type="protein sequence ID" value="CAB3986171.1"/>
    <property type="molecule type" value="Genomic_DNA"/>
</dbReference>
<dbReference type="Pfam" id="PF13895">
    <property type="entry name" value="Ig_2"/>
    <property type="match status" value="1"/>
</dbReference>
<dbReference type="SMART" id="SM00409">
    <property type="entry name" value="IG"/>
    <property type="match status" value="2"/>
</dbReference>
<dbReference type="SMART" id="SM00408">
    <property type="entry name" value="IGc2"/>
    <property type="match status" value="2"/>
</dbReference>
<feature type="transmembrane region" description="Helical" evidence="6">
    <location>
        <begin position="263"/>
        <end position="286"/>
    </location>
</feature>
<comment type="caution">
    <text evidence="8">The sequence shown here is derived from an EMBL/GenBank/DDBJ whole genome shotgun (WGS) entry which is preliminary data.</text>
</comment>
<keyword evidence="6" id="KW-0472">Membrane</keyword>
<dbReference type="InterPro" id="IPR036179">
    <property type="entry name" value="Ig-like_dom_sf"/>
</dbReference>
<evidence type="ECO:0000256" key="3">
    <source>
        <dbReference type="ARBA" id="ARBA00023180"/>
    </source>
</evidence>
<protein>
    <submittedName>
        <fullName evidence="8">Contactin-3-like</fullName>
    </submittedName>
</protein>
<dbReference type="PROSITE" id="PS50835">
    <property type="entry name" value="IG_LIKE"/>
    <property type="match status" value="2"/>
</dbReference>
<accession>A0A7D9DLL2</accession>
<evidence type="ECO:0000313" key="8">
    <source>
        <dbReference type="EMBL" id="CAB3986171.1"/>
    </source>
</evidence>
<evidence type="ECO:0000256" key="5">
    <source>
        <dbReference type="SAM" id="MobiDB-lite"/>
    </source>
</evidence>
<feature type="chain" id="PRO_5043411480" evidence="7">
    <location>
        <begin position="23"/>
        <end position="367"/>
    </location>
</feature>
<keyword evidence="3" id="KW-0325">Glycoprotein</keyword>
<dbReference type="PANTHER" id="PTHR44337">
    <property type="entry name" value="CARCINOEMBRYONIC ANTIGEN-RELATED CELL ADHESION MOLECULE 8"/>
    <property type="match status" value="1"/>
</dbReference>
<organism evidence="8 9">
    <name type="scientific">Paramuricea clavata</name>
    <name type="common">Red gorgonian</name>
    <name type="synonym">Violescent sea-whip</name>
    <dbReference type="NCBI Taxonomy" id="317549"/>
    <lineage>
        <taxon>Eukaryota</taxon>
        <taxon>Metazoa</taxon>
        <taxon>Cnidaria</taxon>
        <taxon>Anthozoa</taxon>
        <taxon>Octocorallia</taxon>
        <taxon>Malacalcyonacea</taxon>
        <taxon>Plexauridae</taxon>
        <taxon>Paramuricea</taxon>
    </lineage>
</organism>
<dbReference type="InterPro" id="IPR013783">
    <property type="entry name" value="Ig-like_fold"/>
</dbReference>